<keyword evidence="3" id="KW-1185">Reference proteome</keyword>
<dbReference type="KEGG" id="lnu:N7U66_11725"/>
<keyword evidence="1" id="KW-0812">Transmembrane</keyword>
<keyword evidence="1" id="KW-0472">Membrane</keyword>
<evidence type="ECO:0000256" key="1">
    <source>
        <dbReference type="SAM" id="Phobius"/>
    </source>
</evidence>
<dbReference type="RefSeq" id="WP_267675452.1">
    <property type="nucleotide sequence ID" value="NZ_CP113088.1"/>
</dbReference>
<dbReference type="Proteomes" id="UP001164705">
    <property type="component" value="Chromosome"/>
</dbReference>
<keyword evidence="1" id="KW-1133">Transmembrane helix</keyword>
<sequence>MNKKTGYLLGVFLTIILGIILYYFLCCKSCWDAQKAEAKTIVVGVPEVENTSKNRLSIIDSKSGIAFKAKDNFNFRTSDFSIVTPLGEGLVEEVSKLARFINDNSKKGLDITGYYSIGEENTTAFPNLGLAELMP</sequence>
<dbReference type="EMBL" id="CP113088">
    <property type="protein sequence ID" value="WAC00904.1"/>
    <property type="molecule type" value="Genomic_DNA"/>
</dbReference>
<reference evidence="2" key="1">
    <citation type="submission" date="2022-11" db="EMBL/GenBank/DDBJ databases">
        <title>Lacinutrix neustonica HL-RS19T sp. nov., isolated from the surface microlayer sample of brackish Lake Shihwa.</title>
        <authorList>
            <person name="Choi J.Y."/>
            <person name="Hwang C.Y."/>
        </authorList>
    </citation>
    <scope>NUCLEOTIDE SEQUENCE</scope>
    <source>
        <strain evidence="2">HL-RS19</strain>
    </source>
</reference>
<dbReference type="AlphaFoldDB" id="A0A9E8SD65"/>
<protein>
    <submittedName>
        <fullName evidence="2">Uncharacterized protein</fullName>
    </submittedName>
</protein>
<gene>
    <name evidence="2" type="ORF">N7U66_11725</name>
</gene>
<accession>A0A9E8SD65</accession>
<evidence type="ECO:0000313" key="2">
    <source>
        <dbReference type="EMBL" id="WAC00904.1"/>
    </source>
</evidence>
<proteinExistence type="predicted"/>
<evidence type="ECO:0000313" key="3">
    <source>
        <dbReference type="Proteomes" id="UP001164705"/>
    </source>
</evidence>
<feature type="transmembrane region" description="Helical" evidence="1">
    <location>
        <begin position="7"/>
        <end position="25"/>
    </location>
</feature>
<organism evidence="2 3">
    <name type="scientific">Lacinutrix neustonica</name>
    <dbReference type="NCBI Taxonomy" id="2980107"/>
    <lineage>
        <taxon>Bacteria</taxon>
        <taxon>Pseudomonadati</taxon>
        <taxon>Bacteroidota</taxon>
        <taxon>Flavobacteriia</taxon>
        <taxon>Flavobacteriales</taxon>
        <taxon>Flavobacteriaceae</taxon>
        <taxon>Lacinutrix</taxon>
    </lineage>
</organism>
<name>A0A9E8SD65_9FLAO</name>